<reference evidence="2 3" key="1">
    <citation type="submission" date="2015-01" db="EMBL/GenBank/DDBJ databases">
        <title>The Genome Sequence of Rhinocladiella mackenzie CBS 650.93.</title>
        <authorList>
            <consortium name="The Broad Institute Genomics Platform"/>
            <person name="Cuomo C."/>
            <person name="de Hoog S."/>
            <person name="Gorbushina A."/>
            <person name="Stielow B."/>
            <person name="Teixiera M."/>
            <person name="Abouelleil A."/>
            <person name="Chapman S.B."/>
            <person name="Priest M."/>
            <person name="Young S.K."/>
            <person name="Wortman J."/>
            <person name="Nusbaum C."/>
            <person name="Birren B."/>
        </authorList>
    </citation>
    <scope>NUCLEOTIDE SEQUENCE [LARGE SCALE GENOMIC DNA]</scope>
    <source>
        <strain evidence="2 3">CBS 650.93</strain>
    </source>
</reference>
<feature type="transmembrane region" description="Helical" evidence="1">
    <location>
        <begin position="136"/>
        <end position="160"/>
    </location>
</feature>
<gene>
    <name evidence="2" type="ORF">Z518_00270</name>
</gene>
<proteinExistence type="predicted"/>
<dbReference type="EMBL" id="KN847475">
    <property type="protein sequence ID" value="KIX09191.1"/>
    <property type="molecule type" value="Genomic_DNA"/>
</dbReference>
<dbReference type="HOGENOM" id="CLU_113392_0_0_1"/>
<protein>
    <submittedName>
        <fullName evidence="2">Uncharacterized protein</fullName>
    </submittedName>
</protein>
<feature type="transmembrane region" description="Helical" evidence="1">
    <location>
        <begin position="71"/>
        <end position="91"/>
    </location>
</feature>
<dbReference type="RefSeq" id="XP_013276327.1">
    <property type="nucleotide sequence ID" value="XM_013420873.1"/>
</dbReference>
<accession>A0A0D2J0J5</accession>
<dbReference type="STRING" id="1442369.A0A0D2J0J5"/>
<dbReference type="SUPFAM" id="SSF103473">
    <property type="entry name" value="MFS general substrate transporter"/>
    <property type="match status" value="1"/>
</dbReference>
<dbReference type="Proteomes" id="UP000053617">
    <property type="component" value="Unassembled WGS sequence"/>
</dbReference>
<dbReference type="OrthoDB" id="2533084at2759"/>
<dbReference type="VEuPathDB" id="FungiDB:Z518_00270"/>
<evidence type="ECO:0000313" key="2">
    <source>
        <dbReference type="EMBL" id="KIX09191.1"/>
    </source>
</evidence>
<organism evidence="2 3">
    <name type="scientific">Rhinocladiella mackenziei CBS 650.93</name>
    <dbReference type="NCBI Taxonomy" id="1442369"/>
    <lineage>
        <taxon>Eukaryota</taxon>
        <taxon>Fungi</taxon>
        <taxon>Dikarya</taxon>
        <taxon>Ascomycota</taxon>
        <taxon>Pezizomycotina</taxon>
        <taxon>Eurotiomycetes</taxon>
        <taxon>Chaetothyriomycetidae</taxon>
        <taxon>Chaetothyriales</taxon>
        <taxon>Herpotrichiellaceae</taxon>
        <taxon>Rhinocladiella</taxon>
    </lineage>
</organism>
<sequence>MPTFMWSIGLVNTLTQFLYPPPYSFNTVTVATFYFAPTVACVLGDFWGRWFNDFLANRYIRIHDGSWKPEIRLWATWPATVIGICALVLTGQTLQHHLHWIGLAFGWASSVLNFWRTTGGLTVVYFQIQWIEAIGFAATFGCQAAICAVAFIFTVVTQFYGKSWRNRFPPPIAEN</sequence>
<dbReference type="InterPro" id="IPR036259">
    <property type="entry name" value="MFS_trans_sf"/>
</dbReference>
<keyword evidence="3" id="KW-1185">Reference proteome</keyword>
<feature type="transmembrane region" description="Helical" evidence="1">
    <location>
        <begin position="97"/>
        <end position="115"/>
    </location>
</feature>
<keyword evidence="1" id="KW-0812">Transmembrane</keyword>
<name>A0A0D2J0J5_9EURO</name>
<evidence type="ECO:0000256" key="1">
    <source>
        <dbReference type="SAM" id="Phobius"/>
    </source>
</evidence>
<evidence type="ECO:0000313" key="3">
    <source>
        <dbReference type="Proteomes" id="UP000053617"/>
    </source>
</evidence>
<keyword evidence="1" id="KW-1133">Transmembrane helix</keyword>
<feature type="transmembrane region" description="Helical" evidence="1">
    <location>
        <begin position="28"/>
        <end position="50"/>
    </location>
</feature>
<keyword evidence="1" id="KW-0472">Membrane</keyword>
<dbReference type="AlphaFoldDB" id="A0A0D2J0J5"/>
<dbReference type="GeneID" id="25288341"/>